<dbReference type="NCBIfam" id="TIGR00138">
    <property type="entry name" value="rsmG_gidB"/>
    <property type="match status" value="1"/>
</dbReference>
<feature type="binding site" evidence="6">
    <location>
        <position position="141"/>
    </location>
    <ligand>
        <name>S-adenosyl-L-methionine</name>
        <dbReference type="ChEBI" id="CHEBI:59789"/>
    </ligand>
</feature>
<dbReference type="PANTHER" id="PTHR31760">
    <property type="entry name" value="S-ADENOSYL-L-METHIONINE-DEPENDENT METHYLTRANSFERASES SUPERFAMILY PROTEIN"/>
    <property type="match status" value="1"/>
</dbReference>
<dbReference type="PIRSF" id="PIRSF003078">
    <property type="entry name" value="GidB"/>
    <property type="match status" value="1"/>
</dbReference>
<dbReference type="GO" id="GO:0005829">
    <property type="term" value="C:cytosol"/>
    <property type="evidence" value="ECO:0007669"/>
    <property type="project" value="TreeGrafter"/>
</dbReference>
<keyword evidence="3 6" id="KW-0489">Methyltransferase</keyword>
<dbReference type="CDD" id="cd02440">
    <property type="entry name" value="AdoMet_MTases"/>
    <property type="match status" value="1"/>
</dbReference>
<dbReference type="EC" id="2.1.1.170" evidence="6"/>
<evidence type="ECO:0000256" key="5">
    <source>
        <dbReference type="ARBA" id="ARBA00022691"/>
    </source>
</evidence>
<proteinExistence type="inferred from homology"/>
<dbReference type="Proteomes" id="UP000179334">
    <property type="component" value="Unassembled WGS sequence"/>
</dbReference>
<protein>
    <recommendedName>
        <fullName evidence="6">Ribosomal RNA small subunit methyltransferase G</fullName>
        <ecNumber evidence="6">2.1.1.170</ecNumber>
    </recommendedName>
    <alternativeName>
        <fullName evidence="6">16S rRNA 7-methylguanosine methyltransferase</fullName>
        <shortName evidence="6">16S rRNA m7G methyltransferase</shortName>
    </alternativeName>
</protein>
<dbReference type="EMBL" id="MFSR01000092">
    <property type="protein sequence ID" value="OGI37396.1"/>
    <property type="molecule type" value="Genomic_DNA"/>
</dbReference>
<evidence type="ECO:0000256" key="2">
    <source>
        <dbReference type="ARBA" id="ARBA00022552"/>
    </source>
</evidence>
<comment type="function">
    <text evidence="6">Specifically methylates the N7 position of guanine in position 527 of 16S rRNA.</text>
</comment>
<comment type="subcellular location">
    <subcellularLocation>
        <location evidence="6">Cytoplasm</location>
    </subcellularLocation>
</comment>
<dbReference type="SUPFAM" id="SSF53335">
    <property type="entry name" value="S-adenosyl-L-methionine-dependent methyltransferases"/>
    <property type="match status" value="1"/>
</dbReference>
<gene>
    <name evidence="6" type="primary">rsmG</name>
    <name evidence="7" type="ORF">A2V91_04050</name>
</gene>
<evidence type="ECO:0000256" key="1">
    <source>
        <dbReference type="ARBA" id="ARBA00022490"/>
    </source>
</evidence>
<reference evidence="7 8" key="1">
    <citation type="journal article" date="2016" name="Nat. Commun.">
        <title>Thousands of microbial genomes shed light on interconnected biogeochemical processes in an aquifer system.</title>
        <authorList>
            <person name="Anantharaman K."/>
            <person name="Brown C.T."/>
            <person name="Hug L.A."/>
            <person name="Sharon I."/>
            <person name="Castelle C.J."/>
            <person name="Probst A.J."/>
            <person name="Thomas B.C."/>
            <person name="Singh A."/>
            <person name="Wilkins M.J."/>
            <person name="Karaoz U."/>
            <person name="Brodie E.L."/>
            <person name="Williams K.H."/>
            <person name="Hubbard S.S."/>
            <person name="Banfield J.F."/>
        </authorList>
    </citation>
    <scope>NUCLEOTIDE SEQUENCE [LARGE SCALE GENOMIC DNA]</scope>
</reference>
<comment type="caution">
    <text evidence="6">Lacks conserved residue(s) required for the propagation of feature annotation.</text>
</comment>
<sequence length="207" mass="22435">MTPEQQLHRGLKTLGLTPGAAVEQRLLDFLALLGKWNQTYNLTAIRDPGEMVTRHLLDSLAIEPYLRGPRVLDVGTGAGLPGIPLALVRPELSFVLLDSLAKKIRFVRQAVAELGLSNVEAVQARAEDYRPAAPFDTVVARAFASIPDMLKFAGHLCARGGRFLAMKGGHPRAELEPMPAGFAVEAVHRLSVPGLDAERHLVVLTPQ</sequence>
<evidence type="ECO:0000256" key="4">
    <source>
        <dbReference type="ARBA" id="ARBA00022679"/>
    </source>
</evidence>
<keyword evidence="5 6" id="KW-0949">S-adenosyl-L-methionine</keyword>
<keyword evidence="1 6" id="KW-0963">Cytoplasm</keyword>
<evidence type="ECO:0000313" key="8">
    <source>
        <dbReference type="Proteomes" id="UP000179334"/>
    </source>
</evidence>
<dbReference type="HAMAP" id="MF_00074">
    <property type="entry name" value="16SrRNA_methyltr_G"/>
    <property type="match status" value="1"/>
</dbReference>
<feature type="binding site" evidence="6">
    <location>
        <position position="80"/>
    </location>
    <ligand>
        <name>S-adenosyl-L-methionine</name>
        <dbReference type="ChEBI" id="CHEBI:59789"/>
    </ligand>
</feature>
<accession>A0A1F6SXB9</accession>
<keyword evidence="2 6" id="KW-0698">rRNA processing</keyword>
<evidence type="ECO:0000256" key="3">
    <source>
        <dbReference type="ARBA" id="ARBA00022603"/>
    </source>
</evidence>
<organism evidence="7 8">
    <name type="scientific">Candidatus Muproteobacteria bacterium RBG_16_64_10</name>
    <dbReference type="NCBI Taxonomy" id="1817757"/>
    <lineage>
        <taxon>Bacteria</taxon>
        <taxon>Pseudomonadati</taxon>
        <taxon>Pseudomonadota</taxon>
        <taxon>Candidatus Muproteobacteria</taxon>
    </lineage>
</organism>
<evidence type="ECO:0000256" key="6">
    <source>
        <dbReference type="HAMAP-Rule" id="MF_00074"/>
    </source>
</evidence>
<dbReference type="Pfam" id="PF02527">
    <property type="entry name" value="GidB"/>
    <property type="match status" value="1"/>
</dbReference>
<comment type="similarity">
    <text evidence="6">Belongs to the methyltransferase superfamily. RNA methyltransferase RsmG family.</text>
</comment>
<comment type="caution">
    <text evidence="7">The sequence shown here is derived from an EMBL/GenBank/DDBJ whole genome shotgun (WGS) entry which is preliminary data.</text>
</comment>
<keyword evidence="4 6" id="KW-0808">Transferase</keyword>
<comment type="catalytic activity">
    <reaction evidence="6">
        <text>guanosine(527) in 16S rRNA + S-adenosyl-L-methionine = N(7)-methylguanosine(527) in 16S rRNA + S-adenosyl-L-homocysteine</text>
        <dbReference type="Rhea" id="RHEA:42732"/>
        <dbReference type="Rhea" id="RHEA-COMP:10209"/>
        <dbReference type="Rhea" id="RHEA-COMP:10210"/>
        <dbReference type="ChEBI" id="CHEBI:57856"/>
        <dbReference type="ChEBI" id="CHEBI:59789"/>
        <dbReference type="ChEBI" id="CHEBI:74269"/>
        <dbReference type="ChEBI" id="CHEBI:74480"/>
        <dbReference type="EC" id="2.1.1.170"/>
    </reaction>
</comment>
<dbReference type="InterPro" id="IPR003682">
    <property type="entry name" value="rRNA_ssu_MeTfrase_G"/>
</dbReference>
<dbReference type="PANTHER" id="PTHR31760:SF0">
    <property type="entry name" value="S-ADENOSYL-L-METHIONINE-DEPENDENT METHYLTRANSFERASES SUPERFAMILY PROTEIN"/>
    <property type="match status" value="1"/>
</dbReference>
<evidence type="ECO:0000313" key="7">
    <source>
        <dbReference type="EMBL" id="OGI37396.1"/>
    </source>
</evidence>
<feature type="binding site" evidence="6">
    <location>
        <begin position="126"/>
        <end position="127"/>
    </location>
    <ligand>
        <name>S-adenosyl-L-methionine</name>
        <dbReference type="ChEBI" id="CHEBI:59789"/>
    </ligand>
</feature>
<dbReference type="Gene3D" id="3.40.50.150">
    <property type="entry name" value="Vaccinia Virus protein VP39"/>
    <property type="match status" value="1"/>
</dbReference>
<dbReference type="AlphaFoldDB" id="A0A1F6SXB9"/>
<feature type="binding site" evidence="6">
    <location>
        <position position="75"/>
    </location>
    <ligand>
        <name>S-adenosyl-L-methionine</name>
        <dbReference type="ChEBI" id="CHEBI:59789"/>
    </ligand>
</feature>
<dbReference type="InterPro" id="IPR029063">
    <property type="entry name" value="SAM-dependent_MTases_sf"/>
</dbReference>
<dbReference type="GO" id="GO:0070043">
    <property type="term" value="F:rRNA (guanine-N7-)-methyltransferase activity"/>
    <property type="evidence" value="ECO:0007669"/>
    <property type="project" value="UniProtKB-UniRule"/>
</dbReference>
<name>A0A1F6SXB9_9PROT</name>